<dbReference type="InterPro" id="IPR005653">
    <property type="entry name" value="OstA-like_N"/>
</dbReference>
<proteinExistence type="predicted"/>
<dbReference type="EMBL" id="CP043450">
    <property type="protein sequence ID" value="QEM13833.1"/>
    <property type="molecule type" value="Genomic_DNA"/>
</dbReference>
<accession>A0A5C1I7D5</accession>
<dbReference type="Pfam" id="PF13100">
    <property type="entry name" value="OstA_2"/>
    <property type="match status" value="1"/>
</dbReference>
<dbReference type="AlphaFoldDB" id="A0A5C1I7D5"/>
<feature type="region of interest" description="Disordered" evidence="1">
    <location>
        <begin position="758"/>
        <end position="857"/>
    </location>
</feature>
<dbReference type="KEGG" id="mrub:DEO27_028715"/>
<evidence type="ECO:0000256" key="1">
    <source>
        <dbReference type="SAM" id="MobiDB-lite"/>
    </source>
</evidence>
<sequence>MRKYVLCFLFLAIATAAIAQKKSIVNLIQSDKSTAGKINGKQMFKVYKGVFKQDYSILRSDSAYFYPNENAFDAFGNVNINQGDTLNIFSDKLNYNGNTKTAILTNNVKMVDRDATLTTNYLTYNTASRIGTYTGGGKLVNKDNVLTSKNGYYFAFSRDSYFRYDVVLTTPDALIKTDTLKYNTGTRIAYFFGPTNIYGTKDKDTLYTENGLYNTVTEQAYFGKKNSYRQGTKSLKGDSLFYDKLKGYGRAVKNITFEDREQKVTIKGDLGTYYRAEEKTVVTENAYVVLISEQKDTSKTDTTVKQLPVNNKNAKATAKKVTDLTKIANAIKPDSSRKAPPNTMPVKQPFAIGKKDSANVEMAAALAQDALKNNKNANADALIKAATQAKKGNEKVIDSALKAAAPALKNNKDKVNIKNIGSLAGVADAIKPGVAKVTGKLLPVKTPLATKDTSHIKRDSIYMTADTIETQIMTYKDQKIYQERQRTLRDTTLKQRKVAADKKSSKFLTAYYIKVPKDTSYFHRDFFGKPKPVNDSLQRKKDALAAIKKAKQDSIYRVQMQRDPVFKQYPVDVKDTARVRMLIGHHHVKIFKSDLQAKSDSVFYSNSDSTMRMYVNPIIWTQGSQLSGDTVYLQMRKKKLDNIELFPSAFIVNIEKDDSTHFNQVAGKKMRGYFKDDKLDQMYTYGNAETIYFQRDSGKVSGMQRSLSSRIRTSFKNNQANRIFFITKPENRYIPIEKVKEDDKILKGFLWKPKERPASKEDIIKKRSKKAASSKSPAKTPPGKPGAIKPGTNLKVDSLKGGGQKMMPDSTLKVDTGKNNPLKIKKDTIIKNFPPKLPGNGQKKDSIVNKTPSVKKN</sequence>
<reference evidence="4" key="1">
    <citation type="submission" date="2019-08" db="EMBL/GenBank/DDBJ databases">
        <title>Comparative genome analysis confer to the adaptation heavy metal polluted environment.</title>
        <authorList>
            <person name="Li Y."/>
        </authorList>
    </citation>
    <scope>NUCLEOTIDE SEQUENCE [LARGE SCALE GENOMIC DNA]</scope>
    <source>
        <strain evidence="4">P1</strain>
    </source>
</reference>
<evidence type="ECO:0000256" key="2">
    <source>
        <dbReference type="SAM" id="SignalP"/>
    </source>
</evidence>
<dbReference type="Proteomes" id="UP000251402">
    <property type="component" value="Chromosome"/>
</dbReference>
<keyword evidence="2" id="KW-0732">Signal</keyword>
<feature type="chain" id="PRO_5023064648" description="Organic solvent tolerance-like N-terminal domain-containing protein" evidence="2">
    <location>
        <begin position="20"/>
        <end position="857"/>
    </location>
</feature>
<evidence type="ECO:0000313" key="4">
    <source>
        <dbReference type="EMBL" id="QEM13833.1"/>
    </source>
</evidence>
<organism evidence="4 5">
    <name type="scientific">Mucilaginibacter rubeus</name>
    <dbReference type="NCBI Taxonomy" id="2027860"/>
    <lineage>
        <taxon>Bacteria</taxon>
        <taxon>Pseudomonadati</taxon>
        <taxon>Bacteroidota</taxon>
        <taxon>Sphingobacteriia</taxon>
        <taxon>Sphingobacteriales</taxon>
        <taxon>Sphingobacteriaceae</taxon>
        <taxon>Mucilaginibacter</taxon>
    </lineage>
</organism>
<feature type="compositionally biased region" description="Polar residues" evidence="1">
    <location>
        <begin position="848"/>
        <end position="857"/>
    </location>
</feature>
<keyword evidence="5" id="KW-1185">Reference proteome</keyword>
<protein>
    <recommendedName>
        <fullName evidence="3">Organic solvent tolerance-like N-terminal domain-containing protein</fullName>
    </recommendedName>
</protein>
<feature type="signal peptide" evidence="2">
    <location>
        <begin position="1"/>
        <end position="19"/>
    </location>
</feature>
<dbReference type="RefSeq" id="WP_112570826.1">
    <property type="nucleotide sequence ID" value="NZ_CP043450.1"/>
</dbReference>
<evidence type="ECO:0000259" key="3">
    <source>
        <dbReference type="Pfam" id="PF13100"/>
    </source>
</evidence>
<gene>
    <name evidence="4" type="ORF">DEO27_028715</name>
</gene>
<feature type="domain" description="Organic solvent tolerance-like N-terminal" evidence="3">
    <location>
        <begin position="23"/>
        <end position="178"/>
    </location>
</feature>
<name>A0A5C1I7D5_9SPHI</name>
<dbReference type="OrthoDB" id="9805931at2"/>
<evidence type="ECO:0000313" key="5">
    <source>
        <dbReference type="Proteomes" id="UP000251402"/>
    </source>
</evidence>
<dbReference type="Gene3D" id="2.60.450.10">
    <property type="entry name" value="Lipopolysaccharide (LPS) transport protein A like domain"/>
    <property type="match status" value="1"/>
</dbReference>